<dbReference type="AlphaFoldDB" id="A0A1D2N1L6"/>
<evidence type="ECO:0000256" key="1">
    <source>
        <dbReference type="SAM" id="MobiDB-lite"/>
    </source>
</evidence>
<feature type="region of interest" description="Disordered" evidence="1">
    <location>
        <begin position="67"/>
        <end position="154"/>
    </location>
</feature>
<feature type="compositionally biased region" description="Basic and acidic residues" evidence="1">
    <location>
        <begin position="119"/>
        <end position="154"/>
    </location>
</feature>
<keyword evidence="3" id="KW-1185">Reference proteome</keyword>
<name>A0A1D2N1L6_ORCCI</name>
<accession>A0A1D2N1L6</accession>
<dbReference type="EMBL" id="LJIJ01000294">
    <property type="protein sequence ID" value="ODM99197.1"/>
    <property type="molecule type" value="Genomic_DNA"/>
</dbReference>
<feature type="compositionally biased region" description="Pro residues" evidence="1">
    <location>
        <begin position="70"/>
        <end position="81"/>
    </location>
</feature>
<organism evidence="2 3">
    <name type="scientific">Orchesella cincta</name>
    <name type="common">Springtail</name>
    <name type="synonym">Podura cincta</name>
    <dbReference type="NCBI Taxonomy" id="48709"/>
    <lineage>
        <taxon>Eukaryota</taxon>
        <taxon>Metazoa</taxon>
        <taxon>Ecdysozoa</taxon>
        <taxon>Arthropoda</taxon>
        <taxon>Hexapoda</taxon>
        <taxon>Collembola</taxon>
        <taxon>Entomobryomorpha</taxon>
        <taxon>Entomobryoidea</taxon>
        <taxon>Orchesellidae</taxon>
        <taxon>Orchesellinae</taxon>
        <taxon>Orchesella</taxon>
    </lineage>
</organism>
<feature type="compositionally biased region" description="Low complexity" evidence="1">
    <location>
        <begin position="108"/>
        <end position="118"/>
    </location>
</feature>
<reference evidence="2 3" key="1">
    <citation type="journal article" date="2016" name="Genome Biol. Evol.">
        <title>Gene Family Evolution Reflects Adaptation to Soil Environmental Stressors in the Genome of the Collembolan Orchesella cincta.</title>
        <authorList>
            <person name="Faddeeva-Vakhrusheva A."/>
            <person name="Derks M.F."/>
            <person name="Anvar S.Y."/>
            <person name="Agamennone V."/>
            <person name="Suring W."/>
            <person name="Smit S."/>
            <person name="van Straalen N.M."/>
            <person name="Roelofs D."/>
        </authorList>
    </citation>
    <scope>NUCLEOTIDE SEQUENCE [LARGE SCALE GENOMIC DNA]</scope>
    <source>
        <tissue evidence="2">Mixed pool</tissue>
    </source>
</reference>
<protein>
    <submittedName>
        <fullName evidence="2">Uncharacterized protein</fullName>
    </submittedName>
</protein>
<sequence length="154" mass="17440">EPEMVPTPHAEGYKMLTDSESSLSDAAIKHEDIEEPKVVAQIKKSVVRPSFTVEGNQEGIVLDLLDVDEPTPPFVSPPPVPTDESPKRKPNWNRSFSFSFTKKRKPSHPQTPTTPTHPDVQDHRDSDKENDELEIRENLESSKVQPNEEVRFMS</sequence>
<evidence type="ECO:0000313" key="2">
    <source>
        <dbReference type="EMBL" id="ODM99197.1"/>
    </source>
</evidence>
<comment type="caution">
    <text evidence="2">The sequence shown here is derived from an EMBL/GenBank/DDBJ whole genome shotgun (WGS) entry which is preliminary data.</text>
</comment>
<feature type="non-terminal residue" evidence="2">
    <location>
        <position position="1"/>
    </location>
</feature>
<gene>
    <name evidence="2" type="ORF">Ocin01_07491</name>
</gene>
<proteinExistence type="predicted"/>
<evidence type="ECO:0000313" key="3">
    <source>
        <dbReference type="Proteomes" id="UP000094527"/>
    </source>
</evidence>
<dbReference type="Proteomes" id="UP000094527">
    <property type="component" value="Unassembled WGS sequence"/>
</dbReference>